<comment type="similarity">
    <text evidence="7">Belongs to the ABC transporter superfamily. Spermidine/putrescine importer (TC 3.A.1.11.1) family.</text>
</comment>
<sequence>MLMQDNKSFVRFENIQKTYDGETLVIKNLNLDIAKGEFVTLLGPSGSGKSTSLMLLAGFEQPTAGTVYLDGNPLNSVPPYERNIGIVFQNYALFPHMTVLENIAFPLTVRKMGKAEAMERAQKALDMVRLGAFGDRRPTQLSGGQQQRIAVARSLVFDPALVLMDEPLGALDRKLREEMQIEIKHIHENLGVTIVFVTHDQDEALTMSDKVAVFNDGIIQQYDTPATLYEKPSNTFVASFLGETNMLKGSINKQAEGKAEVKLACGSTILSTAVDPHDNGDPTTLCIRPERIQLKEDHGDEDNGLHTTVVETIYHGAFAKVVLALNSGEQLKALVRAGNINADLTPGHKILATFASEDARALA</sequence>
<dbReference type="InterPro" id="IPR027417">
    <property type="entry name" value="P-loop_NTPase"/>
</dbReference>
<dbReference type="RefSeq" id="WP_210200787.1">
    <property type="nucleotide sequence ID" value="NZ_OBEL01000001.1"/>
</dbReference>
<gene>
    <name evidence="7" type="primary">potA</name>
    <name evidence="9" type="ORF">SAMN06265368_1664</name>
</gene>
<reference evidence="9 10" key="1">
    <citation type="submission" date="2017-09" db="EMBL/GenBank/DDBJ databases">
        <authorList>
            <person name="Ehlers B."/>
            <person name="Leendertz F.H."/>
        </authorList>
    </citation>
    <scope>NUCLEOTIDE SEQUENCE [LARGE SCALE GENOMIC DNA]</scope>
    <source>
        <strain evidence="9 10">DSM 18289</strain>
    </source>
</reference>
<dbReference type="GO" id="GO:0015417">
    <property type="term" value="F:ABC-type polyamine transporter activity"/>
    <property type="evidence" value="ECO:0007669"/>
    <property type="project" value="UniProtKB-EC"/>
</dbReference>
<dbReference type="FunFam" id="3.40.50.300:FF:000133">
    <property type="entry name" value="Spermidine/putrescine import ATP-binding protein PotA"/>
    <property type="match status" value="1"/>
</dbReference>
<dbReference type="GO" id="GO:0015847">
    <property type="term" value="P:putrescine transport"/>
    <property type="evidence" value="ECO:0007669"/>
    <property type="project" value="UniProtKB-ARBA"/>
</dbReference>
<dbReference type="GO" id="GO:0016887">
    <property type="term" value="F:ATP hydrolysis activity"/>
    <property type="evidence" value="ECO:0007669"/>
    <property type="project" value="InterPro"/>
</dbReference>
<evidence type="ECO:0000256" key="3">
    <source>
        <dbReference type="ARBA" id="ARBA00022741"/>
    </source>
</evidence>
<dbReference type="InterPro" id="IPR050093">
    <property type="entry name" value="ABC_SmlMolc_Importer"/>
</dbReference>
<keyword evidence="6 7" id="KW-0472">Membrane</keyword>
<comment type="subunit">
    <text evidence="7">The complex is composed of two ATP-binding proteins (PotA), two transmembrane proteins (PotB and PotC) and a solute-binding protein (PotD).</text>
</comment>
<dbReference type="Proteomes" id="UP000219439">
    <property type="component" value="Unassembled WGS sequence"/>
</dbReference>
<accession>A0A285NHF0</accession>
<keyword evidence="4 7" id="KW-0067">ATP-binding</keyword>
<dbReference type="Gene3D" id="3.40.50.300">
    <property type="entry name" value="P-loop containing nucleotide triphosphate hydrolases"/>
    <property type="match status" value="1"/>
</dbReference>
<evidence type="ECO:0000313" key="9">
    <source>
        <dbReference type="EMBL" id="SNZ08417.1"/>
    </source>
</evidence>
<keyword evidence="1 7" id="KW-0813">Transport</keyword>
<dbReference type="InterPro" id="IPR017871">
    <property type="entry name" value="ABC_transporter-like_CS"/>
</dbReference>
<dbReference type="SUPFAM" id="SSF52540">
    <property type="entry name" value="P-loop containing nucleoside triphosphate hydrolases"/>
    <property type="match status" value="1"/>
</dbReference>
<dbReference type="SUPFAM" id="SSF50331">
    <property type="entry name" value="MOP-like"/>
    <property type="match status" value="1"/>
</dbReference>
<dbReference type="InterPro" id="IPR003593">
    <property type="entry name" value="AAA+_ATPase"/>
</dbReference>
<keyword evidence="2 7" id="KW-1003">Cell membrane</keyword>
<dbReference type="PROSITE" id="PS50893">
    <property type="entry name" value="ABC_TRANSPORTER_2"/>
    <property type="match status" value="1"/>
</dbReference>
<name>A0A285NHF0_9HYPH</name>
<dbReference type="PANTHER" id="PTHR42781:SF6">
    <property type="entry name" value="SPERMIDINE_PUTRESCINE IMPORT ATP-BINDING PROTEIN POTA"/>
    <property type="match status" value="1"/>
</dbReference>
<comment type="catalytic activity">
    <reaction evidence="7">
        <text>ATP + H2O + polyamine-[polyamine-binding protein]Side 1 = ADP + phosphate + polyamineSide 2 + [polyamine-binding protein]Side 1.</text>
        <dbReference type="EC" id="7.6.2.11"/>
    </reaction>
</comment>
<evidence type="ECO:0000256" key="6">
    <source>
        <dbReference type="ARBA" id="ARBA00023136"/>
    </source>
</evidence>
<dbReference type="InterPro" id="IPR003439">
    <property type="entry name" value="ABC_transporter-like_ATP-bd"/>
</dbReference>
<dbReference type="InterPro" id="IPR005893">
    <property type="entry name" value="PotA-like"/>
</dbReference>
<dbReference type="InterPro" id="IPR008995">
    <property type="entry name" value="Mo/tungstate-bd_C_term_dom"/>
</dbReference>
<evidence type="ECO:0000256" key="1">
    <source>
        <dbReference type="ARBA" id="ARBA00022448"/>
    </source>
</evidence>
<evidence type="ECO:0000256" key="7">
    <source>
        <dbReference type="RuleBase" id="RU364083"/>
    </source>
</evidence>
<dbReference type="Pfam" id="PF08402">
    <property type="entry name" value="TOBE_2"/>
    <property type="match status" value="1"/>
</dbReference>
<dbReference type="PROSITE" id="PS00211">
    <property type="entry name" value="ABC_TRANSPORTER_1"/>
    <property type="match status" value="1"/>
</dbReference>
<evidence type="ECO:0000259" key="8">
    <source>
        <dbReference type="PROSITE" id="PS50893"/>
    </source>
</evidence>
<dbReference type="AlphaFoldDB" id="A0A285NHF0"/>
<evidence type="ECO:0000313" key="10">
    <source>
        <dbReference type="Proteomes" id="UP000219439"/>
    </source>
</evidence>
<dbReference type="NCBIfam" id="TIGR01187">
    <property type="entry name" value="potA"/>
    <property type="match status" value="1"/>
</dbReference>
<dbReference type="InterPro" id="IPR013611">
    <property type="entry name" value="Transp-assoc_OB_typ2"/>
</dbReference>
<dbReference type="GO" id="GO:0005524">
    <property type="term" value="F:ATP binding"/>
    <property type="evidence" value="ECO:0007669"/>
    <property type="project" value="UniProtKB-KW"/>
</dbReference>
<protein>
    <recommendedName>
        <fullName evidence="7">Spermidine/putrescine import ATP-binding protein PotA</fullName>
        <ecNumber evidence="7">7.6.2.11</ecNumber>
    </recommendedName>
</protein>
<evidence type="ECO:0000256" key="5">
    <source>
        <dbReference type="ARBA" id="ARBA00022967"/>
    </source>
</evidence>
<dbReference type="EC" id="7.6.2.11" evidence="7"/>
<keyword evidence="10" id="KW-1185">Reference proteome</keyword>
<dbReference type="Pfam" id="PF00005">
    <property type="entry name" value="ABC_tran"/>
    <property type="match status" value="1"/>
</dbReference>
<comment type="function">
    <text evidence="7">Part of the ABC transporter complex PotABCD involved in spermidine/putrescine import. Responsible for energy coupling to the transport system.</text>
</comment>
<keyword evidence="5 7" id="KW-1278">Translocase</keyword>
<evidence type="ECO:0000256" key="4">
    <source>
        <dbReference type="ARBA" id="ARBA00022840"/>
    </source>
</evidence>
<organism evidence="9 10">
    <name type="scientific">Cohaesibacter gelatinilyticus</name>
    <dbReference type="NCBI Taxonomy" id="372072"/>
    <lineage>
        <taxon>Bacteria</taxon>
        <taxon>Pseudomonadati</taxon>
        <taxon>Pseudomonadota</taxon>
        <taxon>Alphaproteobacteria</taxon>
        <taxon>Hyphomicrobiales</taxon>
        <taxon>Cohaesibacteraceae</taxon>
    </lineage>
</organism>
<dbReference type="EMBL" id="OBEL01000001">
    <property type="protein sequence ID" value="SNZ08417.1"/>
    <property type="molecule type" value="Genomic_DNA"/>
</dbReference>
<dbReference type="SMART" id="SM00382">
    <property type="entry name" value="AAA"/>
    <property type="match status" value="1"/>
</dbReference>
<dbReference type="GO" id="GO:0043190">
    <property type="term" value="C:ATP-binding cassette (ABC) transporter complex"/>
    <property type="evidence" value="ECO:0007669"/>
    <property type="project" value="InterPro"/>
</dbReference>
<proteinExistence type="inferred from homology"/>
<keyword evidence="3 7" id="KW-0547">Nucleotide-binding</keyword>
<dbReference type="Gene3D" id="2.40.50.100">
    <property type="match status" value="1"/>
</dbReference>
<dbReference type="PANTHER" id="PTHR42781">
    <property type="entry name" value="SPERMIDINE/PUTRESCINE IMPORT ATP-BINDING PROTEIN POTA"/>
    <property type="match status" value="1"/>
</dbReference>
<evidence type="ECO:0000256" key="2">
    <source>
        <dbReference type="ARBA" id="ARBA00022475"/>
    </source>
</evidence>
<feature type="domain" description="ABC transporter" evidence="8">
    <location>
        <begin position="10"/>
        <end position="241"/>
    </location>
</feature>